<protein>
    <submittedName>
        <fullName evidence="2">Glycosyltransferase</fullName>
    </submittedName>
</protein>
<gene>
    <name evidence="2" type="ORF">FDK13_29140</name>
</gene>
<evidence type="ECO:0000313" key="3">
    <source>
        <dbReference type="Proteomes" id="UP000304900"/>
    </source>
</evidence>
<keyword evidence="2" id="KW-0808">Transferase</keyword>
<organism evidence="2 3">
    <name type="scientific">Dyadobacter frigoris</name>
    <dbReference type="NCBI Taxonomy" id="2576211"/>
    <lineage>
        <taxon>Bacteria</taxon>
        <taxon>Pseudomonadati</taxon>
        <taxon>Bacteroidota</taxon>
        <taxon>Cytophagia</taxon>
        <taxon>Cytophagales</taxon>
        <taxon>Spirosomataceae</taxon>
        <taxon>Dyadobacter</taxon>
    </lineage>
</organism>
<evidence type="ECO:0000313" key="2">
    <source>
        <dbReference type="EMBL" id="TKT87653.1"/>
    </source>
</evidence>
<dbReference type="Pfam" id="PF00535">
    <property type="entry name" value="Glycos_transf_2"/>
    <property type="match status" value="1"/>
</dbReference>
<evidence type="ECO:0000259" key="1">
    <source>
        <dbReference type="Pfam" id="PF00535"/>
    </source>
</evidence>
<dbReference type="RefSeq" id="WP_137343540.1">
    <property type="nucleotide sequence ID" value="NZ_SZVO01000018.1"/>
</dbReference>
<dbReference type="InterPro" id="IPR001173">
    <property type="entry name" value="Glyco_trans_2-like"/>
</dbReference>
<dbReference type="EMBL" id="SZVO01000018">
    <property type="protein sequence ID" value="TKT87653.1"/>
    <property type="molecule type" value="Genomic_DNA"/>
</dbReference>
<dbReference type="GO" id="GO:0016758">
    <property type="term" value="F:hexosyltransferase activity"/>
    <property type="evidence" value="ECO:0007669"/>
    <property type="project" value="UniProtKB-ARBA"/>
</dbReference>
<dbReference type="Proteomes" id="UP000304900">
    <property type="component" value="Unassembled WGS sequence"/>
</dbReference>
<sequence>MMQPLVSIITVCFNSQKTIKKTIQSVLDQSYPNIEYIIIDGASSDSTLPIIKEFMTNSSEDSFILVSEPDKGIYNAMNKGINMAKGELIGIINSDDWYETDAVETVVSSYLQHKEAIHYGFMRIIKFDQEYLVERSHFNFLNEKMIQHPTCFVPKKIYELNGLFDESFKSAADYDFMLRIKKNGIKFITIDRILANFTVGGVSGSDIGLLESLKIKYMNNIISKKTYNTKKIELKFKASLKRFISYKIS</sequence>
<dbReference type="OrthoDB" id="9788101at2"/>
<proteinExistence type="predicted"/>
<dbReference type="InterPro" id="IPR029044">
    <property type="entry name" value="Nucleotide-diphossugar_trans"/>
</dbReference>
<feature type="domain" description="Glycosyltransferase 2-like" evidence="1">
    <location>
        <begin position="7"/>
        <end position="137"/>
    </location>
</feature>
<dbReference type="AlphaFoldDB" id="A0A4V6BI27"/>
<keyword evidence="3" id="KW-1185">Reference proteome</keyword>
<dbReference type="PANTHER" id="PTHR22916">
    <property type="entry name" value="GLYCOSYLTRANSFERASE"/>
    <property type="match status" value="1"/>
</dbReference>
<accession>A0A4V6BI27</accession>
<dbReference type="PANTHER" id="PTHR22916:SF3">
    <property type="entry name" value="UDP-GLCNAC:BETAGAL BETA-1,3-N-ACETYLGLUCOSAMINYLTRANSFERASE-LIKE PROTEIN 1"/>
    <property type="match status" value="1"/>
</dbReference>
<comment type="caution">
    <text evidence="2">The sequence shown here is derived from an EMBL/GenBank/DDBJ whole genome shotgun (WGS) entry which is preliminary data.</text>
</comment>
<reference evidence="2 3" key="1">
    <citation type="submission" date="2019-05" db="EMBL/GenBank/DDBJ databases">
        <title>Dyadobacter AR-3-8 sp. nov., isolated from arctic soil.</title>
        <authorList>
            <person name="Chaudhary D.K."/>
        </authorList>
    </citation>
    <scope>NUCLEOTIDE SEQUENCE [LARGE SCALE GENOMIC DNA]</scope>
    <source>
        <strain evidence="2 3">AR-3-8</strain>
    </source>
</reference>
<dbReference type="SUPFAM" id="SSF53448">
    <property type="entry name" value="Nucleotide-diphospho-sugar transferases"/>
    <property type="match status" value="1"/>
</dbReference>
<dbReference type="Gene3D" id="3.90.550.10">
    <property type="entry name" value="Spore Coat Polysaccharide Biosynthesis Protein SpsA, Chain A"/>
    <property type="match status" value="1"/>
</dbReference>
<name>A0A4V6BI27_9BACT</name>
<dbReference type="CDD" id="cd06433">
    <property type="entry name" value="GT_2_WfgS_like"/>
    <property type="match status" value="1"/>
</dbReference>